<feature type="compositionally biased region" description="Basic and acidic residues" evidence="3">
    <location>
        <begin position="407"/>
        <end position="416"/>
    </location>
</feature>
<evidence type="ECO:0000313" key="6">
    <source>
        <dbReference type="EMBL" id="CAB9504387.1"/>
    </source>
</evidence>
<dbReference type="Proteomes" id="UP001153069">
    <property type="component" value="Unassembled WGS sequence"/>
</dbReference>
<dbReference type="InterPro" id="IPR013320">
    <property type="entry name" value="ConA-like_dom_sf"/>
</dbReference>
<dbReference type="SMART" id="SM00908">
    <property type="entry name" value="Gal-bind_lectin"/>
    <property type="match status" value="1"/>
</dbReference>
<reference evidence="6" key="1">
    <citation type="submission" date="2020-06" db="EMBL/GenBank/DDBJ databases">
        <authorList>
            <consortium name="Plant Systems Biology data submission"/>
        </authorList>
    </citation>
    <scope>NUCLEOTIDE SEQUENCE</scope>
    <source>
        <strain evidence="6">D6</strain>
    </source>
</reference>
<dbReference type="SUPFAM" id="SSF49899">
    <property type="entry name" value="Concanavalin A-like lectins/glucanases"/>
    <property type="match status" value="1"/>
</dbReference>
<organism evidence="6 7">
    <name type="scientific">Seminavis robusta</name>
    <dbReference type="NCBI Taxonomy" id="568900"/>
    <lineage>
        <taxon>Eukaryota</taxon>
        <taxon>Sar</taxon>
        <taxon>Stramenopiles</taxon>
        <taxon>Ochrophyta</taxon>
        <taxon>Bacillariophyta</taxon>
        <taxon>Bacillariophyceae</taxon>
        <taxon>Bacillariophycidae</taxon>
        <taxon>Naviculales</taxon>
        <taxon>Naviculaceae</taxon>
        <taxon>Seminavis</taxon>
    </lineage>
</organism>
<dbReference type="GO" id="GO:0003723">
    <property type="term" value="F:RNA binding"/>
    <property type="evidence" value="ECO:0007669"/>
    <property type="project" value="UniProtKB-UniRule"/>
</dbReference>
<evidence type="ECO:0000256" key="1">
    <source>
        <dbReference type="PROSITE-ProRule" id="PRU00176"/>
    </source>
</evidence>
<evidence type="ECO:0000313" key="7">
    <source>
        <dbReference type="Proteomes" id="UP001153069"/>
    </source>
</evidence>
<feature type="compositionally biased region" description="Acidic residues" evidence="3">
    <location>
        <begin position="1"/>
        <end position="27"/>
    </location>
</feature>
<feature type="domain" description="RRM" evidence="4">
    <location>
        <begin position="329"/>
        <end position="412"/>
    </location>
</feature>
<dbReference type="SUPFAM" id="SSF54928">
    <property type="entry name" value="RNA-binding domain, RBD"/>
    <property type="match status" value="1"/>
</dbReference>
<dbReference type="InterPro" id="IPR000504">
    <property type="entry name" value="RRM_dom"/>
</dbReference>
<feature type="region of interest" description="Disordered" evidence="3">
    <location>
        <begin position="1"/>
        <end position="92"/>
    </location>
</feature>
<dbReference type="Gene3D" id="2.60.120.200">
    <property type="match status" value="1"/>
</dbReference>
<dbReference type="PROSITE" id="PS51304">
    <property type="entry name" value="GALECTIN"/>
    <property type="match status" value="1"/>
</dbReference>
<dbReference type="PANTHER" id="PTHR11346:SF147">
    <property type="entry name" value="GALECTIN"/>
    <property type="match status" value="1"/>
</dbReference>
<dbReference type="Gene3D" id="3.30.70.330">
    <property type="match status" value="1"/>
</dbReference>
<dbReference type="GO" id="GO:0030246">
    <property type="term" value="F:carbohydrate binding"/>
    <property type="evidence" value="ECO:0007669"/>
    <property type="project" value="UniProtKB-UniRule"/>
</dbReference>
<dbReference type="InterPro" id="IPR035979">
    <property type="entry name" value="RBD_domain_sf"/>
</dbReference>
<gene>
    <name evidence="6" type="ORF">SEMRO_195_G083270.1</name>
</gene>
<evidence type="ECO:0000256" key="3">
    <source>
        <dbReference type="SAM" id="MobiDB-lite"/>
    </source>
</evidence>
<keyword evidence="2" id="KW-0430">Lectin</keyword>
<dbReference type="PROSITE" id="PS50102">
    <property type="entry name" value="RRM"/>
    <property type="match status" value="1"/>
</dbReference>
<dbReference type="InterPro" id="IPR044156">
    <property type="entry name" value="Galectin-like"/>
</dbReference>
<dbReference type="SMART" id="SM00360">
    <property type="entry name" value="RRM"/>
    <property type="match status" value="1"/>
</dbReference>
<evidence type="ECO:0000259" key="5">
    <source>
        <dbReference type="PROSITE" id="PS51304"/>
    </source>
</evidence>
<dbReference type="OrthoDB" id="439808at2759"/>
<feature type="region of interest" description="Disordered" evidence="3">
    <location>
        <begin position="401"/>
        <end position="430"/>
    </location>
</feature>
<dbReference type="InterPro" id="IPR001079">
    <property type="entry name" value="Galectin_CRD"/>
</dbReference>
<dbReference type="InterPro" id="IPR012677">
    <property type="entry name" value="Nucleotide-bd_a/b_plait_sf"/>
</dbReference>
<keyword evidence="1" id="KW-0694">RNA-binding</keyword>
<name>A0A9N8H971_9STRA</name>
<dbReference type="Pfam" id="PF00076">
    <property type="entry name" value="RRM_1"/>
    <property type="match status" value="1"/>
</dbReference>
<dbReference type="EMBL" id="CAICTM010000194">
    <property type="protein sequence ID" value="CAB9504387.1"/>
    <property type="molecule type" value="Genomic_DNA"/>
</dbReference>
<feature type="compositionally biased region" description="Basic and acidic residues" evidence="3">
    <location>
        <begin position="28"/>
        <end position="68"/>
    </location>
</feature>
<evidence type="ECO:0000256" key="2">
    <source>
        <dbReference type="RuleBase" id="RU102079"/>
    </source>
</evidence>
<protein>
    <recommendedName>
        <fullName evidence="2">Galectin</fullName>
    </recommendedName>
</protein>
<sequence>MSALDDDGEMDDGTSDETDEDSSEDEDAGKSTYEKREKKLKKMRDEVEAKMSKKAKEERESEAKRLELLAEADDEDGPSLLRRKRADSDEMDKPKTDLLAHLTARATPPHDFSARFKTTMSGQRLFPPPDLVSWAPSKDACSPDDGALTLELEKFNVTQANNGMGNNTILIKCMAPEDSRRFSINIAGPDHDDFHSVLFHFNPRQRQRGGQLVLNNKQEGIWGTAVNVPLNRVPLMFGQPAFTLIIQINGEGFDVFVNDEKSHIARLEHRRALPTGNMSLFLNFPATDDYNKPENWVVYKVWWGNKPPLARPDLVGLPGFKSFSSLHPRKLFISKLKKVRKDTDVDMRRAEFERAFRKYGGARGVTVIVPKNQTFCFVEFDSERMADLALEEMSSQYKINRARRTKHEALEDERVANQKKKEHKSKSGWD</sequence>
<dbReference type="Pfam" id="PF00337">
    <property type="entry name" value="Gal-bind_lectin"/>
    <property type="match status" value="1"/>
</dbReference>
<feature type="domain" description="Galectin" evidence="5">
    <location>
        <begin position="155"/>
        <end position="304"/>
    </location>
</feature>
<comment type="caution">
    <text evidence="6">The sequence shown here is derived from an EMBL/GenBank/DDBJ whole genome shotgun (WGS) entry which is preliminary data.</text>
</comment>
<keyword evidence="7" id="KW-1185">Reference proteome</keyword>
<accession>A0A9N8H971</accession>
<evidence type="ECO:0000259" key="4">
    <source>
        <dbReference type="PROSITE" id="PS50102"/>
    </source>
</evidence>
<dbReference type="PANTHER" id="PTHR11346">
    <property type="entry name" value="GALECTIN"/>
    <property type="match status" value="1"/>
</dbReference>
<proteinExistence type="predicted"/>
<dbReference type="AlphaFoldDB" id="A0A9N8H971"/>
<dbReference type="CDD" id="cd00590">
    <property type="entry name" value="RRM_SF"/>
    <property type="match status" value="1"/>
</dbReference>